<proteinExistence type="predicted"/>
<name>A0A6J4IF38_9ACTN</name>
<evidence type="ECO:0000313" key="2">
    <source>
        <dbReference type="EMBL" id="CAA9248662.1"/>
    </source>
</evidence>
<organism evidence="2">
    <name type="scientific">uncultured Acidimicrobiales bacterium</name>
    <dbReference type="NCBI Taxonomy" id="310071"/>
    <lineage>
        <taxon>Bacteria</taxon>
        <taxon>Bacillati</taxon>
        <taxon>Actinomycetota</taxon>
        <taxon>Acidimicrobiia</taxon>
        <taxon>Acidimicrobiales</taxon>
        <taxon>environmental samples</taxon>
    </lineage>
</organism>
<protein>
    <submittedName>
        <fullName evidence="2">Uncharacterized protein</fullName>
    </submittedName>
</protein>
<accession>A0A6J4IF38</accession>
<feature type="compositionally biased region" description="Basic residues" evidence="1">
    <location>
        <begin position="9"/>
        <end position="23"/>
    </location>
</feature>
<dbReference type="AlphaFoldDB" id="A0A6J4IF38"/>
<feature type="region of interest" description="Disordered" evidence="1">
    <location>
        <begin position="1"/>
        <end position="52"/>
    </location>
</feature>
<feature type="region of interest" description="Disordered" evidence="1">
    <location>
        <begin position="75"/>
        <end position="100"/>
    </location>
</feature>
<reference evidence="2" key="1">
    <citation type="submission" date="2020-02" db="EMBL/GenBank/DDBJ databases">
        <authorList>
            <person name="Meier V. D."/>
        </authorList>
    </citation>
    <scope>NUCLEOTIDE SEQUENCE</scope>
    <source>
        <strain evidence="2">AVDCRST_MAG10</strain>
    </source>
</reference>
<feature type="compositionally biased region" description="Basic residues" evidence="1">
    <location>
        <begin position="196"/>
        <end position="206"/>
    </location>
</feature>
<feature type="non-terminal residue" evidence="2">
    <location>
        <position position="257"/>
    </location>
</feature>
<dbReference type="EMBL" id="CADCTB010000130">
    <property type="protein sequence ID" value="CAA9248662.1"/>
    <property type="molecule type" value="Genomic_DNA"/>
</dbReference>
<feature type="compositionally biased region" description="Basic residues" evidence="1">
    <location>
        <begin position="225"/>
        <end position="236"/>
    </location>
</feature>
<feature type="compositionally biased region" description="Basic and acidic residues" evidence="1">
    <location>
        <begin position="137"/>
        <end position="150"/>
    </location>
</feature>
<sequence length="257" mass="26640">ASEAALVRPHPRGHHHGGLRRRPPPGDLAAGEGGARSARPHVGAGDAGLRRRAVPLHARARGVGGAVPHAARTVRADAQVARSKRLSAPGRVRPSPWSGHGGALGAGLALRVVAAHQAGRPAGRPDEGEGAPCAPGARERLEVQDRRPGDRGLPGDAEPVQPAGHRGREDGSGGHAHHRPPAGPLARRHLAEGHCGGRRRLRHRAGRAGVARRSPRDRSPLGAGRLRHLGHRRRTGPRPPCARTGGRAVAPHLGGGM</sequence>
<feature type="non-terminal residue" evidence="2">
    <location>
        <position position="1"/>
    </location>
</feature>
<feature type="region of interest" description="Disordered" evidence="1">
    <location>
        <begin position="118"/>
        <end position="257"/>
    </location>
</feature>
<evidence type="ECO:0000256" key="1">
    <source>
        <dbReference type="SAM" id="MobiDB-lite"/>
    </source>
</evidence>
<gene>
    <name evidence="2" type="ORF">AVDCRST_MAG10-2166</name>
</gene>